<accession>A0A6J6AZN7</accession>
<dbReference type="GO" id="GO:0006631">
    <property type="term" value="P:fatty acid metabolic process"/>
    <property type="evidence" value="ECO:0007669"/>
    <property type="project" value="TreeGrafter"/>
</dbReference>
<evidence type="ECO:0000313" key="4">
    <source>
        <dbReference type="EMBL" id="CAB4531827.1"/>
    </source>
</evidence>
<proteinExistence type="inferred from homology"/>
<dbReference type="Gene3D" id="3.30.300.30">
    <property type="match status" value="1"/>
</dbReference>
<dbReference type="Pfam" id="PF00501">
    <property type="entry name" value="AMP-binding"/>
    <property type="match status" value="1"/>
</dbReference>
<gene>
    <name evidence="4" type="ORF">UFOPK1425_00046</name>
</gene>
<keyword evidence="2" id="KW-0436">Ligase</keyword>
<feature type="domain" description="AMP-dependent synthetase/ligase" evidence="3">
    <location>
        <begin position="26"/>
        <end position="174"/>
    </location>
</feature>
<dbReference type="SUPFAM" id="SSF56801">
    <property type="entry name" value="Acetyl-CoA synthetase-like"/>
    <property type="match status" value="1"/>
</dbReference>
<dbReference type="EMBL" id="CAEZSJ010000004">
    <property type="protein sequence ID" value="CAB4531827.1"/>
    <property type="molecule type" value="Genomic_DNA"/>
</dbReference>
<organism evidence="4">
    <name type="scientific">freshwater metagenome</name>
    <dbReference type="NCBI Taxonomy" id="449393"/>
    <lineage>
        <taxon>unclassified sequences</taxon>
        <taxon>metagenomes</taxon>
        <taxon>ecological metagenomes</taxon>
    </lineage>
</organism>
<dbReference type="PANTHER" id="PTHR43201">
    <property type="entry name" value="ACYL-COA SYNTHETASE"/>
    <property type="match status" value="1"/>
</dbReference>
<sequence>MKTSVIDLSQERSTAELMQALSAAFTQEEPSLVIVSTSGSSGITKRVQLSTKAIAISAQLSNSAVGAVPGDIWSLLLPIDHIAGLNVLARAIQLGSEIVDENARADFTAIVPTQLHRALNGDSHLLKHLQNCKAVLVGGAAIGMTILESARRQGINVITTYGMTETSGGCVYNNIPLPGISLALSESGLIKIKGAVIAMGYENQEALWAEKFVDGWFLTSDLGEIHGDEVFVIGRADDVIISGGINISLIAIENELAANYPEINFLATSIPDSEWGDKLCLISDQKLDWIKISDILENNLGREFVPKKFLCVDEIPKLGIGKPDRVKAAELFQNKQ</sequence>
<dbReference type="Gene3D" id="3.40.50.12780">
    <property type="entry name" value="N-terminal domain of ligase-like"/>
    <property type="match status" value="1"/>
</dbReference>
<dbReference type="InterPro" id="IPR045851">
    <property type="entry name" value="AMP-bd_C_sf"/>
</dbReference>
<dbReference type="InterPro" id="IPR000873">
    <property type="entry name" value="AMP-dep_synth/lig_dom"/>
</dbReference>
<protein>
    <submittedName>
        <fullName evidence="4">Unannotated protein</fullName>
    </submittedName>
</protein>
<comment type="similarity">
    <text evidence="1">Belongs to the ATP-dependent AMP-binding enzyme family.</text>
</comment>
<dbReference type="GO" id="GO:0031956">
    <property type="term" value="F:medium-chain fatty acid-CoA ligase activity"/>
    <property type="evidence" value="ECO:0007669"/>
    <property type="project" value="TreeGrafter"/>
</dbReference>
<dbReference type="PANTHER" id="PTHR43201:SF5">
    <property type="entry name" value="MEDIUM-CHAIN ACYL-COA LIGASE ACSF2, MITOCHONDRIAL"/>
    <property type="match status" value="1"/>
</dbReference>
<reference evidence="4" key="1">
    <citation type="submission" date="2020-05" db="EMBL/GenBank/DDBJ databases">
        <authorList>
            <person name="Chiriac C."/>
            <person name="Salcher M."/>
            <person name="Ghai R."/>
            <person name="Kavagutti S V."/>
        </authorList>
    </citation>
    <scope>NUCLEOTIDE SEQUENCE</scope>
</reference>
<evidence type="ECO:0000256" key="1">
    <source>
        <dbReference type="ARBA" id="ARBA00006432"/>
    </source>
</evidence>
<evidence type="ECO:0000259" key="3">
    <source>
        <dbReference type="Pfam" id="PF00501"/>
    </source>
</evidence>
<evidence type="ECO:0000256" key="2">
    <source>
        <dbReference type="ARBA" id="ARBA00022598"/>
    </source>
</evidence>
<dbReference type="InterPro" id="IPR042099">
    <property type="entry name" value="ANL_N_sf"/>
</dbReference>
<dbReference type="AlphaFoldDB" id="A0A6J6AZN7"/>
<name>A0A6J6AZN7_9ZZZZ</name>